<evidence type="ECO:0000313" key="5">
    <source>
        <dbReference type="RefSeq" id="XP_021849556.1"/>
    </source>
</evidence>
<dbReference type="AlphaFoldDB" id="A0A9R0JWD3"/>
<proteinExistence type="predicted"/>
<dbReference type="InterPro" id="IPR056362">
    <property type="entry name" value="AtuA-like_ferredoxin_dom"/>
</dbReference>
<gene>
    <name evidence="4 5" type="primary">LOC110789210</name>
</gene>
<protein>
    <submittedName>
        <fullName evidence="4 5">Uncharacterized protein LOC110789210</fullName>
    </submittedName>
</protein>
<dbReference type="Proteomes" id="UP000813463">
    <property type="component" value="Chromosome 2"/>
</dbReference>
<reference evidence="4 5" key="2">
    <citation type="submission" date="2025-04" db="UniProtKB">
        <authorList>
            <consortium name="RefSeq"/>
        </authorList>
    </citation>
    <scope>IDENTIFICATION</scope>
</reference>
<dbReference type="OrthoDB" id="16163at2759"/>
<evidence type="ECO:0000259" key="1">
    <source>
        <dbReference type="Pfam" id="PF07287"/>
    </source>
</evidence>
<dbReference type="KEGG" id="soe:110789210"/>
<keyword evidence="3" id="KW-1185">Reference proteome</keyword>
<evidence type="ECO:0000259" key="2">
    <source>
        <dbReference type="Pfam" id="PF23544"/>
    </source>
</evidence>
<organism evidence="3 4">
    <name type="scientific">Spinacia oleracea</name>
    <name type="common">Spinach</name>
    <dbReference type="NCBI Taxonomy" id="3562"/>
    <lineage>
        <taxon>Eukaryota</taxon>
        <taxon>Viridiplantae</taxon>
        <taxon>Streptophyta</taxon>
        <taxon>Embryophyta</taxon>
        <taxon>Tracheophyta</taxon>
        <taxon>Spermatophyta</taxon>
        <taxon>Magnoliopsida</taxon>
        <taxon>eudicotyledons</taxon>
        <taxon>Gunneridae</taxon>
        <taxon>Pentapetalae</taxon>
        <taxon>Caryophyllales</taxon>
        <taxon>Chenopodiaceae</taxon>
        <taxon>Chenopodioideae</taxon>
        <taxon>Anserineae</taxon>
        <taxon>Spinacia</taxon>
    </lineage>
</organism>
<dbReference type="RefSeq" id="XP_021849556.1">
    <property type="nucleotide sequence ID" value="XM_021993864.1"/>
</dbReference>
<dbReference type="Pfam" id="PF07287">
    <property type="entry name" value="AtuA"/>
    <property type="match status" value="1"/>
</dbReference>
<dbReference type="Pfam" id="PF23544">
    <property type="entry name" value="AtuA_ferredoxin"/>
    <property type="match status" value="1"/>
</dbReference>
<dbReference type="InterPro" id="IPR010839">
    <property type="entry name" value="AtuA_N"/>
</dbReference>
<evidence type="ECO:0000313" key="4">
    <source>
        <dbReference type="RefSeq" id="XP_021849550.1"/>
    </source>
</evidence>
<dbReference type="PANTHER" id="PTHR47472:SF1">
    <property type="entry name" value="DUF1446-DOMAIN-CONTAINING PROTEIN"/>
    <property type="match status" value="1"/>
</dbReference>
<evidence type="ECO:0000313" key="3">
    <source>
        <dbReference type="Proteomes" id="UP000813463"/>
    </source>
</evidence>
<dbReference type="RefSeq" id="XP_021849550.1">
    <property type="nucleotide sequence ID" value="XM_021993858.1"/>
</dbReference>
<dbReference type="PANTHER" id="PTHR47472">
    <property type="entry name" value="PROPIONYL-COA CARBOXYLASE"/>
    <property type="match status" value="1"/>
</dbReference>
<accession>A0A9R0JWD3</accession>
<reference evidence="3" key="1">
    <citation type="journal article" date="2021" name="Nat. Commun.">
        <title>Genomic analyses provide insights into spinach domestication and the genetic basis of agronomic traits.</title>
        <authorList>
            <person name="Cai X."/>
            <person name="Sun X."/>
            <person name="Xu C."/>
            <person name="Sun H."/>
            <person name="Wang X."/>
            <person name="Ge C."/>
            <person name="Zhang Z."/>
            <person name="Wang Q."/>
            <person name="Fei Z."/>
            <person name="Jiao C."/>
            <person name="Wang Q."/>
        </authorList>
    </citation>
    <scope>NUCLEOTIDE SEQUENCE [LARGE SCALE GENOMIC DNA]</scope>
    <source>
        <strain evidence="3">cv. Varoflay</strain>
    </source>
</reference>
<feature type="domain" description="AtuA-like ferredoxin-fold" evidence="2">
    <location>
        <begin position="530"/>
        <end position="648"/>
    </location>
</feature>
<feature type="domain" description="Acyclic terpene utilisation N-terminal" evidence="1">
    <location>
        <begin position="28"/>
        <end position="452"/>
    </location>
</feature>
<sequence length="651" mass="71722">MMEDQSGDEFDDCLIKLRVNPKRRRGKVYVGCGAGFSGDRPMAAFKFLQSVKELNYIVLECLAERTLADRYKEMISGGDGYDPRISEWMHLLLPLAVERGTCIITNMGAMDPIGAQQKVLGIASSLGLNITVVVAHEIAFKDPGSRSSCNKSYVMDGGISTYLGAAPIVRCLELYKPDVIITSRVADAALFLAPMVYELGWNWDDLEKLAQGALAGHLLECGGQLTGGYFMHPGDKHRDISFQCLLDLSLPFVEVNYEGEVCVAKADGSGGVLNFSTCAQQLLYEIADPSSYVTPDVVLDIRDVTFEPLSSSKILCTGAKPSATSTPEKLLQLVPKESGWKGWGEISYGGYECVKRARAAEYLVRSWMEESYPGINSCIISYIIGFDSLKAVCNESISSIADGSRDIRLRMDGLFEVEEHAIKFVREFTALYTNGPAGGGGISTGHKKEVVLVKELVGRESTFWRVSARGTNLANTNDQKLRDTKGLKPQTSIAEKSVPLLNGIMDLSDQNLKILSSKYPIFPAPSGKKIPLYEVAHSRVGDKGNDMNFSIIPHFSQDIDRLQMIISPEWVKEVLSPLLNPSPFPHPDAILKRNKWVEENVRVEIYEVKGIHSLNVVVRNILDSGVNCSRRIDRHGKTISDIILSQQVVLP</sequence>
<dbReference type="GeneID" id="110789210"/>
<name>A0A9R0JWD3_SPIOL</name>